<organism evidence="3 4">
    <name type="scientific">Paenibacillus cremeus</name>
    <dbReference type="NCBI Taxonomy" id="2163881"/>
    <lineage>
        <taxon>Bacteria</taxon>
        <taxon>Bacillati</taxon>
        <taxon>Bacillota</taxon>
        <taxon>Bacilli</taxon>
        <taxon>Bacillales</taxon>
        <taxon>Paenibacillaceae</taxon>
        <taxon>Paenibacillus</taxon>
    </lineage>
</organism>
<dbReference type="InterPro" id="IPR029058">
    <property type="entry name" value="AB_hydrolase_fold"/>
</dbReference>
<evidence type="ECO:0000313" key="3">
    <source>
        <dbReference type="EMBL" id="TVY07733.1"/>
    </source>
</evidence>
<evidence type="ECO:0000313" key="4">
    <source>
        <dbReference type="Proteomes" id="UP000317036"/>
    </source>
</evidence>
<sequence>MRSKLFGSWIYCRKISLTAEVRQSVIIPIRVSQAMLGRSYRMRYVDSCFSEIEVRRDIAFTEAVNNLGELEKLKLDVYMPQGDTLERRPAILWVHGGGFRPGNDKSQSYIVTFAERFAQKGYVCVSADYRVREQPGDDFQGTMSDALADVTQALEWIRANGSQYGIDTERLFIAGGSAGGMISVNLCYGDGSYGTQADLSGVIGMLNLWGTPGNLKLALHSGSIPVLTVHGTADQLVSIENSYRLIEQLKHAGVPHVFIPLEGAPHTPVKHVDELDEAFSQFLHGILAKL</sequence>
<comment type="caution">
    <text evidence="3">The sequence shown here is derived from an EMBL/GenBank/DDBJ whole genome shotgun (WGS) entry which is preliminary data.</text>
</comment>
<dbReference type="Proteomes" id="UP000317036">
    <property type="component" value="Unassembled WGS sequence"/>
</dbReference>
<dbReference type="SUPFAM" id="SSF53474">
    <property type="entry name" value="alpha/beta-Hydrolases"/>
    <property type="match status" value="1"/>
</dbReference>
<protein>
    <submittedName>
        <fullName evidence="3">Alpha/beta hydrolase</fullName>
    </submittedName>
</protein>
<dbReference type="InterPro" id="IPR049492">
    <property type="entry name" value="BD-FAE-like_dom"/>
</dbReference>
<feature type="domain" description="BD-FAE-like" evidence="2">
    <location>
        <begin position="75"/>
        <end position="183"/>
    </location>
</feature>
<dbReference type="Gene3D" id="3.40.50.1820">
    <property type="entry name" value="alpha/beta hydrolase"/>
    <property type="match status" value="1"/>
</dbReference>
<name>A0A559K6L6_9BACL</name>
<keyword evidence="4" id="KW-1185">Reference proteome</keyword>
<proteinExistence type="predicted"/>
<dbReference type="EMBL" id="VNJI01000032">
    <property type="protein sequence ID" value="TVY07733.1"/>
    <property type="molecule type" value="Genomic_DNA"/>
</dbReference>
<evidence type="ECO:0000256" key="1">
    <source>
        <dbReference type="ARBA" id="ARBA00022801"/>
    </source>
</evidence>
<dbReference type="AlphaFoldDB" id="A0A559K6L6"/>
<keyword evidence="1 3" id="KW-0378">Hydrolase</keyword>
<accession>A0A559K6L6</accession>
<dbReference type="PANTHER" id="PTHR48081">
    <property type="entry name" value="AB HYDROLASE SUPERFAMILY PROTEIN C4A8.06C"/>
    <property type="match status" value="1"/>
</dbReference>
<gene>
    <name evidence="3" type="ORF">FPZ49_22185</name>
</gene>
<dbReference type="Pfam" id="PF20434">
    <property type="entry name" value="BD-FAE"/>
    <property type="match status" value="1"/>
</dbReference>
<dbReference type="InterPro" id="IPR050300">
    <property type="entry name" value="GDXG_lipolytic_enzyme"/>
</dbReference>
<evidence type="ECO:0000259" key="2">
    <source>
        <dbReference type="Pfam" id="PF20434"/>
    </source>
</evidence>
<dbReference type="OrthoDB" id="9815425at2"/>
<reference evidence="3 4" key="1">
    <citation type="submission" date="2019-07" db="EMBL/GenBank/DDBJ databases">
        <authorList>
            <person name="Kim J."/>
        </authorList>
    </citation>
    <scope>NUCLEOTIDE SEQUENCE [LARGE SCALE GENOMIC DNA]</scope>
    <source>
        <strain evidence="3 4">JC52</strain>
    </source>
</reference>
<dbReference type="GO" id="GO:0016787">
    <property type="term" value="F:hydrolase activity"/>
    <property type="evidence" value="ECO:0007669"/>
    <property type="project" value="UniProtKB-KW"/>
</dbReference>